<dbReference type="InterPro" id="IPR000306">
    <property type="entry name" value="Znf_FYVE"/>
</dbReference>
<dbReference type="PANTHER" id="PTHR23164">
    <property type="entry name" value="EARLY ENDOSOME ANTIGEN 1"/>
    <property type="match status" value="1"/>
</dbReference>
<dbReference type="InterPro" id="IPR013083">
    <property type="entry name" value="Znf_RING/FYVE/PHD"/>
</dbReference>
<dbReference type="Proteomes" id="UP000274922">
    <property type="component" value="Unassembled WGS sequence"/>
</dbReference>
<evidence type="ECO:0000259" key="5">
    <source>
        <dbReference type="PROSITE" id="PS50178"/>
    </source>
</evidence>
<evidence type="ECO:0000256" key="2">
    <source>
        <dbReference type="ARBA" id="ARBA00022771"/>
    </source>
</evidence>
<evidence type="ECO:0000313" key="6">
    <source>
        <dbReference type="EMBL" id="RKP02222.1"/>
    </source>
</evidence>
<evidence type="ECO:0000313" key="7">
    <source>
        <dbReference type="Proteomes" id="UP000274922"/>
    </source>
</evidence>
<proteinExistence type="predicted"/>
<dbReference type="AlphaFoldDB" id="A0A4P9XA82"/>
<evidence type="ECO:0000256" key="1">
    <source>
        <dbReference type="ARBA" id="ARBA00022723"/>
    </source>
</evidence>
<dbReference type="PANTHER" id="PTHR23164:SF30">
    <property type="entry name" value="EARLY ENDOSOME ANTIGEN 1"/>
    <property type="match status" value="1"/>
</dbReference>
<dbReference type="InterPro" id="IPR017455">
    <property type="entry name" value="Znf_FYVE-rel"/>
</dbReference>
<dbReference type="PROSITE" id="PS50178">
    <property type="entry name" value="ZF_FYVE"/>
    <property type="match status" value="1"/>
</dbReference>
<organism evidence="6 7">
    <name type="scientific">Caulochytrium protostelioides</name>
    <dbReference type="NCBI Taxonomy" id="1555241"/>
    <lineage>
        <taxon>Eukaryota</taxon>
        <taxon>Fungi</taxon>
        <taxon>Fungi incertae sedis</taxon>
        <taxon>Chytridiomycota</taxon>
        <taxon>Chytridiomycota incertae sedis</taxon>
        <taxon>Chytridiomycetes</taxon>
        <taxon>Caulochytriales</taxon>
        <taxon>Caulochytriaceae</taxon>
        <taxon>Caulochytrium</taxon>
    </lineage>
</organism>
<gene>
    <name evidence="6" type="ORF">CXG81DRAFT_11073</name>
</gene>
<dbReference type="OrthoDB" id="2163551at2759"/>
<dbReference type="EMBL" id="ML014149">
    <property type="protein sequence ID" value="RKP02222.1"/>
    <property type="molecule type" value="Genomic_DNA"/>
</dbReference>
<feature type="non-terminal residue" evidence="6">
    <location>
        <position position="56"/>
    </location>
</feature>
<dbReference type="Gene3D" id="3.30.40.10">
    <property type="entry name" value="Zinc/RING finger domain, C3HC4 (zinc finger)"/>
    <property type="match status" value="1"/>
</dbReference>
<dbReference type="InterPro" id="IPR011011">
    <property type="entry name" value="Znf_FYVE_PHD"/>
</dbReference>
<keyword evidence="3" id="KW-0862">Zinc</keyword>
<dbReference type="STRING" id="1555241.A0A4P9XA82"/>
<evidence type="ECO:0000256" key="3">
    <source>
        <dbReference type="ARBA" id="ARBA00022833"/>
    </source>
</evidence>
<keyword evidence="1" id="KW-0479">Metal-binding</keyword>
<keyword evidence="2 4" id="KW-0863">Zinc-finger</keyword>
<dbReference type="SUPFAM" id="SSF57903">
    <property type="entry name" value="FYVE/PHD zinc finger"/>
    <property type="match status" value="1"/>
</dbReference>
<name>A0A4P9XA82_9FUNG</name>
<reference evidence="7" key="1">
    <citation type="journal article" date="2018" name="Nat. Microbiol.">
        <title>Leveraging single-cell genomics to expand the fungal tree of life.</title>
        <authorList>
            <person name="Ahrendt S.R."/>
            <person name="Quandt C.A."/>
            <person name="Ciobanu D."/>
            <person name="Clum A."/>
            <person name="Salamov A."/>
            <person name="Andreopoulos B."/>
            <person name="Cheng J.F."/>
            <person name="Woyke T."/>
            <person name="Pelin A."/>
            <person name="Henrissat B."/>
            <person name="Reynolds N.K."/>
            <person name="Benny G.L."/>
            <person name="Smith M.E."/>
            <person name="James T.Y."/>
            <person name="Grigoriev I.V."/>
        </authorList>
    </citation>
    <scope>NUCLEOTIDE SEQUENCE [LARGE SCALE GENOMIC DNA]</scope>
    <source>
        <strain evidence="7">ATCC 52028</strain>
    </source>
</reference>
<accession>A0A4P9XA82</accession>
<dbReference type="SMART" id="SM00064">
    <property type="entry name" value="FYVE"/>
    <property type="match status" value="1"/>
</dbReference>
<feature type="domain" description="FYVE-type" evidence="5">
    <location>
        <begin position="15"/>
        <end position="56"/>
    </location>
</feature>
<evidence type="ECO:0000256" key="4">
    <source>
        <dbReference type="PROSITE-ProRule" id="PRU00091"/>
    </source>
</evidence>
<sequence length="56" mass="6282">MAAAGVLYPAPWQPDHTAVHCTECATPFTLLVRKHHCRWCGYIFCAKCTAQRLPIP</sequence>
<keyword evidence="7" id="KW-1185">Reference proteome</keyword>
<dbReference type="Pfam" id="PF01363">
    <property type="entry name" value="FYVE"/>
    <property type="match status" value="1"/>
</dbReference>
<protein>
    <recommendedName>
        <fullName evidence="5">FYVE-type domain-containing protein</fullName>
    </recommendedName>
</protein>
<dbReference type="GO" id="GO:0008270">
    <property type="term" value="F:zinc ion binding"/>
    <property type="evidence" value="ECO:0007669"/>
    <property type="project" value="UniProtKB-KW"/>
</dbReference>